<evidence type="ECO:0000313" key="9">
    <source>
        <dbReference type="EMBL" id="WVZ86472.1"/>
    </source>
</evidence>
<feature type="transmembrane region" description="Helical" evidence="8">
    <location>
        <begin position="353"/>
        <end position="374"/>
    </location>
</feature>
<feature type="transmembrane region" description="Helical" evidence="8">
    <location>
        <begin position="234"/>
        <end position="255"/>
    </location>
</feature>
<dbReference type="PANTHER" id="PTHR31645:SF12">
    <property type="entry name" value="METAL-NICOTIANAMINE TRANSPORTER YSL11-RELATED"/>
    <property type="match status" value="1"/>
</dbReference>
<feature type="transmembrane region" description="Helical" evidence="8">
    <location>
        <begin position="296"/>
        <end position="313"/>
    </location>
</feature>
<feature type="transmembrane region" description="Helical" evidence="8">
    <location>
        <begin position="1381"/>
        <end position="1402"/>
    </location>
</feature>
<feature type="transmembrane region" description="Helical" evidence="8">
    <location>
        <begin position="899"/>
        <end position="921"/>
    </location>
</feature>
<feature type="transmembrane region" description="Helical" evidence="8">
    <location>
        <begin position="831"/>
        <end position="853"/>
    </location>
</feature>
<feature type="transmembrane region" description="Helical" evidence="8">
    <location>
        <begin position="1084"/>
        <end position="1109"/>
    </location>
</feature>
<dbReference type="PANTHER" id="PTHR31645">
    <property type="entry name" value="OLIGOPEPTIDE TRANSPORTER YGL114W-RELATED"/>
    <property type="match status" value="1"/>
</dbReference>
<keyword evidence="3" id="KW-0813">Transport</keyword>
<reference evidence="9 10" key="1">
    <citation type="submission" date="2024-02" db="EMBL/GenBank/DDBJ databases">
        <title>High-quality chromosome-scale genome assembly of Pensacola bahiagrass (Paspalum notatum Flugge var. saurae).</title>
        <authorList>
            <person name="Vega J.M."/>
            <person name="Podio M."/>
            <person name="Orjuela J."/>
            <person name="Siena L.A."/>
            <person name="Pessino S.C."/>
            <person name="Combes M.C."/>
            <person name="Mariac C."/>
            <person name="Albertini E."/>
            <person name="Pupilli F."/>
            <person name="Ortiz J.P.A."/>
            <person name="Leblanc O."/>
        </authorList>
    </citation>
    <scope>NUCLEOTIDE SEQUENCE [LARGE SCALE GENOMIC DNA]</scope>
    <source>
        <strain evidence="9">R1</strain>
        <tissue evidence="9">Leaf</tissue>
    </source>
</reference>
<feature type="transmembrane region" description="Helical" evidence="8">
    <location>
        <begin position="1212"/>
        <end position="1232"/>
    </location>
</feature>
<feature type="region of interest" description="Disordered" evidence="7">
    <location>
        <begin position="789"/>
        <end position="815"/>
    </location>
</feature>
<keyword evidence="6 8" id="KW-0472">Membrane</keyword>
<dbReference type="GO" id="GO:0035673">
    <property type="term" value="F:oligopeptide transmembrane transporter activity"/>
    <property type="evidence" value="ECO:0007669"/>
    <property type="project" value="InterPro"/>
</dbReference>
<dbReference type="EMBL" id="CP144751">
    <property type="protein sequence ID" value="WVZ86472.1"/>
    <property type="molecule type" value="Genomic_DNA"/>
</dbReference>
<feature type="transmembrane region" description="Helical" evidence="8">
    <location>
        <begin position="677"/>
        <end position="699"/>
    </location>
</feature>
<feature type="transmembrane region" description="Helical" evidence="8">
    <location>
        <begin position="188"/>
        <end position="210"/>
    </location>
</feature>
<feature type="transmembrane region" description="Helical" evidence="8">
    <location>
        <begin position="1238"/>
        <end position="1256"/>
    </location>
</feature>
<dbReference type="NCBIfam" id="TIGR00728">
    <property type="entry name" value="OPT_sfam"/>
    <property type="match status" value="2"/>
</dbReference>
<feature type="transmembrane region" description="Helical" evidence="8">
    <location>
        <begin position="542"/>
        <end position="560"/>
    </location>
</feature>
<evidence type="ECO:0000313" key="10">
    <source>
        <dbReference type="Proteomes" id="UP001341281"/>
    </source>
</evidence>
<sequence>MERLLVVGLWCAHPDYALSSVSSSEFPLASTRAERHTMATGAAAAAAANDYYDPPAYDLRATVLDFDPDTVDIHRRHPGGGPAGAGAGAGAGGGNGADEAAVSVEAAFADKPVPSWREQLTVRAFVVGFALSVLFSVIVMKLNLTTGIIPSLNVSASLLSYFLVRLWTKSIESMGLLKQPFTRQENTVIQTCVVSAYGIAFSGGFGSYLFGMSGTIAKQATEANDAQNIKDPHLGWMIGFMFLVSFVGLFALVPLRKVMIVDYKLSYPSGTATAYLINGFHTPQGAERAKKQVRTLGKYFSLSFLWAFFQWFYTAGGDCGFSSFPTLGLEAYKNKFYFDFSATYVGVGMICPYIVNVSLLLGGIISWGVMWPLISTKKGSWYPASLPDSSLHGLNGYKVFITISVILGDGLYNFLKVFGRTVSAFISMYMNRHALPVSNDGKYETESFDDKRRVELFVKDQIPKTVALGGYVALAAITIGCLPLIIPQLKWYHILVTYAFAPILAFCNAYGSGLTDWSLASTYGKLAIFVIGAWAGASHGGVLVGLAACGVMMSIVGTASDLMQDFKTGYLTLASPRSMFISQVIGTAMGCVIAPCVFWLFYKSFDIGASGGAYPAPYTIMYRNMAILGVDGLSLLPKHCLTLCYIFFAVSFAINLIKDLLPNKVAKFIPIPMAAAIPFYLGPYFAIDMFLGSVILFFWERRNKAEADSFGPAVASGLMCGDGLWALPQAILSLANVNPPICMKFLSKSVNAKVDSFLGNYHRWLPNHDLAVLAMELGNNNLLRRRHTTIGGGAGEADNDSRVGNNAGKEPAPSVEQAFADQPVPSWREQLTLRAFVVGAVLSVVFNVILMKIDLTTGINPSLNVCASLLSYFLLRTWTRAIGCMGLLKQPFTRQENTMIQTCVVSAYGITFTGGFSSYLFGMSGTIAKKVTETNDAQNIKDPHLGWMIGFMFLVSFVGLFALVPLRKVLPFPTLFFRDIFEEEKKTNFINCNERFQVMIVDYKLTYPSGTATAYLINGFHAPQGTERAKKQVRTLGKYFSLSFLWAFFQWFYTAGDHCGFGSFPTLGLEAYKNRFFFDFSPTYIGVGMICPYIVNVSLLLGGIISWGIMWPLISTKKGSWYPATLPDSSLHGLQGYRVFITISVILGDGLYNILKVLVRTIEAFISRYRNRNTNTLPVSDDGTLVTTTETESFDDKRRVELFMKDQIAKKVALGGYVVLAAISIGCIPLIIPQLKWYHILVAYIVAPALAFCNAYGCGLTNWSFASAYGKLAIFSFGAWAGPSHGGVLVGLAACGVMMSIVGTAADLMQDFKTGYLTLASPRSMFISQVIGTAMGCVIAPCVFWLFYKSFDVGASDGAYPAPYTIMYRNMAIMGVDGLSLPKHCLTLCYIFFAASFAINLVKDLVPKKVAKFIPIPMAVAIPFYVGAYFTIDMFLGCVILYVWEWRNKAEADSLGPAVASGFMCGDGLWALPEAVLSLANVKPPICMKFLSRSVNAKVHEHISVPLPVLDQVVQVQLPQRQFQVAAPLIPSAARRPDGDQALPRAAGSPPAGRLPEALNPDKQHHNEPP</sequence>
<evidence type="ECO:0000256" key="6">
    <source>
        <dbReference type="ARBA" id="ARBA00023136"/>
    </source>
</evidence>
<feature type="transmembrane region" description="Helical" evidence="8">
    <location>
        <begin position="1288"/>
        <end position="1309"/>
    </location>
</feature>
<protein>
    <submittedName>
        <fullName evidence="9">Uncharacterized protein</fullName>
    </submittedName>
</protein>
<feature type="transmembrane region" description="Helical" evidence="8">
    <location>
        <begin position="466"/>
        <end position="485"/>
    </location>
</feature>
<dbReference type="GO" id="GO:0016020">
    <property type="term" value="C:membrane"/>
    <property type="evidence" value="ECO:0007669"/>
    <property type="project" value="UniProtKB-SubCell"/>
</dbReference>
<evidence type="ECO:0000256" key="8">
    <source>
        <dbReference type="SAM" id="Phobius"/>
    </source>
</evidence>
<feature type="transmembrane region" description="Helical" evidence="8">
    <location>
        <begin position="492"/>
        <end position="511"/>
    </location>
</feature>
<evidence type="ECO:0000256" key="5">
    <source>
        <dbReference type="ARBA" id="ARBA00022989"/>
    </source>
</evidence>
<feature type="compositionally biased region" description="Basic and acidic residues" evidence="7">
    <location>
        <begin position="1560"/>
        <end position="1570"/>
    </location>
</feature>
<evidence type="ECO:0000256" key="2">
    <source>
        <dbReference type="ARBA" id="ARBA00010276"/>
    </source>
</evidence>
<evidence type="ECO:0000256" key="7">
    <source>
        <dbReference type="SAM" id="MobiDB-lite"/>
    </source>
</evidence>
<dbReference type="Pfam" id="PF03169">
    <property type="entry name" value="OPT"/>
    <property type="match status" value="3"/>
</dbReference>
<organism evidence="9 10">
    <name type="scientific">Paspalum notatum var. saurae</name>
    <dbReference type="NCBI Taxonomy" id="547442"/>
    <lineage>
        <taxon>Eukaryota</taxon>
        <taxon>Viridiplantae</taxon>
        <taxon>Streptophyta</taxon>
        <taxon>Embryophyta</taxon>
        <taxon>Tracheophyta</taxon>
        <taxon>Spermatophyta</taxon>
        <taxon>Magnoliopsida</taxon>
        <taxon>Liliopsida</taxon>
        <taxon>Poales</taxon>
        <taxon>Poaceae</taxon>
        <taxon>PACMAD clade</taxon>
        <taxon>Panicoideae</taxon>
        <taxon>Andropogonodae</taxon>
        <taxon>Paspaleae</taxon>
        <taxon>Paspalinae</taxon>
        <taxon>Paspalum</taxon>
    </lineage>
</organism>
<feature type="transmembrane region" description="Helical" evidence="8">
    <location>
        <begin position="580"/>
        <end position="602"/>
    </location>
</feature>
<proteinExistence type="inferred from homology"/>
<feature type="transmembrane region" description="Helical" evidence="8">
    <location>
        <begin position="120"/>
        <end position="142"/>
    </location>
</feature>
<evidence type="ECO:0000256" key="3">
    <source>
        <dbReference type="ARBA" id="ARBA00022448"/>
    </source>
</evidence>
<feature type="transmembrane region" description="Helical" evidence="8">
    <location>
        <begin position="859"/>
        <end position="878"/>
    </location>
</feature>
<accession>A0AAQ3X5U3</accession>
<comment type="subcellular location">
    <subcellularLocation>
        <location evidence="1">Membrane</location>
        <topology evidence="1">Multi-pass membrane protein</topology>
    </subcellularLocation>
</comment>
<dbReference type="InterPro" id="IPR004813">
    <property type="entry name" value="OPT"/>
</dbReference>
<feature type="transmembrane region" description="Helical" evidence="8">
    <location>
        <begin position="1330"/>
        <end position="1348"/>
    </location>
</feature>
<comment type="similarity">
    <text evidence="2">Belongs to the YSL (TC 2.A.67.2) family.</text>
</comment>
<feature type="transmembrane region" description="Helical" evidence="8">
    <location>
        <begin position="1422"/>
        <end position="1444"/>
    </location>
</feature>
<name>A0AAQ3X5U3_PASNO</name>
<feature type="transmembrane region" description="Helical" evidence="8">
    <location>
        <begin position="945"/>
        <end position="966"/>
    </location>
</feature>
<feature type="transmembrane region" description="Helical" evidence="8">
    <location>
        <begin position="148"/>
        <end position="167"/>
    </location>
</feature>
<keyword evidence="4 8" id="KW-0812">Transmembrane</keyword>
<keyword evidence="5 8" id="KW-1133">Transmembrane helix</keyword>
<keyword evidence="10" id="KW-1185">Reference proteome</keyword>
<evidence type="ECO:0000256" key="4">
    <source>
        <dbReference type="ARBA" id="ARBA00022692"/>
    </source>
</evidence>
<gene>
    <name evidence="9" type="ORF">U9M48_033242</name>
</gene>
<feature type="transmembrane region" description="Helical" evidence="8">
    <location>
        <begin position="640"/>
        <end position="657"/>
    </location>
</feature>
<feature type="region of interest" description="Disordered" evidence="7">
    <location>
        <begin position="1533"/>
        <end position="1570"/>
    </location>
</feature>
<dbReference type="Proteomes" id="UP001341281">
    <property type="component" value="Chromosome 07"/>
</dbReference>
<feature type="transmembrane region" description="Helical" evidence="8">
    <location>
        <begin position="1036"/>
        <end position="1053"/>
    </location>
</feature>
<evidence type="ECO:0000256" key="1">
    <source>
        <dbReference type="ARBA" id="ARBA00004141"/>
    </source>
</evidence>
<dbReference type="InterPro" id="IPR045035">
    <property type="entry name" value="YSL-like"/>
</dbReference>